<dbReference type="OrthoDB" id="9943177at2"/>
<keyword evidence="1" id="KW-0472">Membrane</keyword>
<keyword evidence="3" id="KW-1185">Reference proteome</keyword>
<organism evidence="2 3">
    <name type="scientific">Pontibacillus yanchengensis Y32</name>
    <dbReference type="NCBI Taxonomy" id="1385514"/>
    <lineage>
        <taxon>Bacteria</taxon>
        <taxon>Bacillati</taxon>
        <taxon>Bacillota</taxon>
        <taxon>Bacilli</taxon>
        <taxon>Bacillales</taxon>
        <taxon>Bacillaceae</taxon>
        <taxon>Pontibacillus</taxon>
    </lineage>
</organism>
<evidence type="ECO:0000313" key="2">
    <source>
        <dbReference type="EMBL" id="KGP72809.1"/>
    </source>
</evidence>
<evidence type="ECO:0000256" key="1">
    <source>
        <dbReference type="SAM" id="Phobius"/>
    </source>
</evidence>
<keyword evidence="1" id="KW-1133">Transmembrane helix</keyword>
<protein>
    <submittedName>
        <fullName evidence="2">Uncharacterized protein</fullName>
    </submittedName>
</protein>
<proteinExistence type="predicted"/>
<dbReference type="RefSeq" id="WP_036819145.1">
    <property type="nucleotide sequence ID" value="NZ_AVBF01000023.1"/>
</dbReference>
<comment type="caution">
    <text evidence="2">The sequence shown here is derived from an EMBL/GenBank/DDBJ whole genome shotgun (WGS) entry which is preliminary data.</text>
</comment>
<feature type="transmembrane region" description="Helical" evidence="1">
    <location>
        <begin position="36"/>
        <end position="55"/>
    </location>
</feature>
<accession>A0A0A2TBA9</accession>
<dbReference type="EMBL" id="AVBF01000023">
    <property type="protein sequence ID" value="KGP72809.1"/>
    <property type="molecule type" value="Genomic_DNA"/>
</dbReference>
<evidence type="ECO:0000313" key="3">
    <source>
        <dbReference type="Proteomes" id="UP000030147"/>
    </source>
</evidence>
<dbReference type="STRING" id="1385514.N782_10605"/>
<dbReference type="Proteomes" id="UP000030147">
    <property type="component" value="Unassembled WGS sequence"/>
</dbReference>
<gene>
    <name evidence="2" type="ORF">N782_10605</name>
</gene>
<name>A0A0A2TBA9_9BACI</name>
<reference evidence="2 3" key="1">
    <citation type="journal article" date="2015" name="Stand. Genomic Sci.">
        <title>High quality draft genome sequence of the moderately halophilic bacterium Pontibacillus yanchengensis Y32(T) and comparison among Pontibacillus genomes.</title>
        <authorList>
            <person name="Huang J."/>
            <person name="Qiao Z.X."/>
            <person name="Tang J.W."/>
            <person name="Wang G."/>
        </authorList>
    </citation>
    <scope>NUCLEOTIDE SEQUENCE [LARGE SCALE GENOMIC DNA]</scope>
    <source>
        <strain evidence="2 3">Y32</strain>
    </source>
</reference>
<dbReference type="AlphaFoldDB" id="A0A0A2TBA9"/>
<dbReference type="eggNOG" id="ENOG5030D4E">
    <property type="taxonomic scope" value="Bacteria"/>
</dbReference>
<feature type="transmembrane region" description="Helical" evidence="1">
    <location>
        <begin position="67"/>
        <end position="85"/>
    </location>
</feature>
<keyword evidence="1" id="KW-0812">Transmembrane</keyword>
<sequence>MSTYFTLLFLFILASYMVHTTVKNKNERVKAIYNKTFFTLLILDIFGALLLSPYKNYDPMVGSGHEMLFNISIGMGIFFLVGYILSSSLPTKTS</sequence>